<organism evidence="1 2">
    <name type="scientific">Coprinellus micaceus</name>
    <name type="common">Glistening ink-cap mushroom</name>
    <name type="synonym">Coprinus micaceus</name>
    <dbReference type="NCBI Taxonomy" id="71717"/>
    <lineage>
        <taxon>Eukaryota</taxon>
        <taxon>Fungi</taxon>
        <taxon>Dikarya</taxon>
        <taxon>Basidiomycota</taxon>
        <taxon>Agaricomycotina</taxon>
        <taxon>Agaricomycetes</taxon>
        <taxon>Agaricomycetidae</taxon>
        <taxon>Agaricales</taxon>
        <taxon>Agaricineae</taxon>
        <taxon>Psathyrellaceae</taxon>
        <taxon>Coprinellus</taxon>
    </lineage>
</organism>
<proteinExistence type="predicted"/>
<comment type="caution">
    <text evidence="1">The sequence shown here is derived from an EMBL/GenBank/DDBJ whole genome shotgun (WGS) entry which is preliminary data.</text>
</comment>
<accession>A0A4Y7SKK8</accession>
<dbReference type="EMBL" id="QPFP01000093">
    <property type="protein sequence ID" value="TEB22355.1"/>
    <property type="molecule type" value="Genomic_DNA"/>
</dbReference>
<keyword evidence="2" id="KW-1185">Reference proteome</keyword>
<dbReference type="AlphaFoldDB" id="A0A4Y7SKK8"/>
<gene>
    <name evidence="1" type="ORF">FA13DRAFT_1716175</name>
</gene>
<dbReference type="OrthoDB" id="1055148at2759"/>
<reference evidence="1 2" key="1">
    <citation type="journal article" date="2019" name="Nat. Ecol. Evol.">
        <title>Megaphylogeny resolves global patterns of mushroom evolution.</title>
        <authorList>
            <person name="Varga T."/>
            <person name="Krizsan K."/>
            <person name="Foldi C."/>
            <person name="Dima B."/>
            <person name="Sanchez-Garcia M."/>
            <person name="Sanchez-Ramirez S."/>
            <person name="Szollosi G.J."/>
            <person name="Szarkandi J.G."/>
            <person name="Papp V."/>
            <person name="Albert L."/>
            <person name="Andreopoulos W."/>
            <person name="Angelini C."/>
            <person name="Antonin V."/>
            <person name="Barry K.W."/>
            <person name="Bougher N.L."/>
            <person name="Buchanan P."/>
            <person name="Buyck B."/>
            <person name="Bense V."/>
            <person name="Catcheside P."/>
            <person name="Chovatia M."/>
            <person name="Cooper J."/>
            <person name="Damon W."/>
            <person name="Desjardin D."/>
            <person name="Finy P."/>
            <person name="Geml J."/>
            <person name="Haridas S."/>
            <person name="Hughes K."/>
            <person name="Justo A."/>
            <person name="Karasinski D."/>
            <person name="Kautmanova I."/>
            <person name="Kiss B."/>
            <person name="Kocsube S."/>
            <person name="Kotiranta H."/>
            <person name="LaButti K.M."/>
            <person name="Lechner B.E."/>
            <person name="Liimatainen K."/>
            <person name="Lipzen A."/>
            <person name="Lukacs Z."/>
            <person name="Mihaltcheva S."/>
            <person name="Morgado L.N."/>
            <person name="Niskanen T."/>
            <person name="Noordeloos M.E."/>
            <person name="Ohm R.A."/>
            <person name="Ortiz-Santana B."/>
            <person name="Ovrebo C."/>
            <person name="Racz N."/>
            <person name="Riley R."/>
            <person name="Savchenko A."/>
            <person name="Shiryaev A."/>
            <person name="Soop K."/>
            <person name="Spirin V."/>
            <person name="Szebenyi C."/>
            <person name="Tomsovsky M."/>
            <person name="Tulloss R.E."/>
            <person name="Uehling J."/>
            <person name="Grigoriev I.V."/>
            <person name="Vagvolgyi C."/>
            <person name="Papp T."/>
            <person name="Martin F.M."/>
            <person name="Miettinen O."/>
            <person name="Hibbett D.S."/>
            <person name="Nagy L.G."/>
        </authorList>
    </citation>
    <scope>NUCLEOTIDE SEQUENCE [LARGE SCALE GENOMIC DNA]</scope>
    <source>
        <strain evidence="1 2">FP101781</strain>
    </source>
</reference>
<protein>
    <submittedName>
        <fullName evidence="1">Uncharacterized protein</fullName>
    </submittedName>
</protein>
<evidence type="ECO:0000313" key="1">
    <source>
        <dbReference type="EMBL" id="TEB22355.1"/>
    </source>
</evidence>
<sequence length="151" mass="16502">MKHFVVPPLSSLAVYLLESSGTPYNARIYRLVFERPRSLGRLFGIQSARNTILTFLSEHCANGHRCLGHVESGDGFIGEQVSLYSGRMRLPMLNELMGWDFNPGFMNYGAIIDGSCMAVINSAVTQAGPAGHPILPQEGPLTGFLAKPHIQ</sequence>
<dbReference type="Proteomes" id="UP000298030">
    <property type="component" value="Unassembled WGS sequence"/>
</dbReference>
<name>A0A4Y7SKK8_COPMI</name>
<evidence type="ECO:0000313" key="2">
    <source>
        <dbReference type="Proteomes" id="UP000298030"/>
    </source>
</evidence>